<evidence type="ECO:0000313" key="4">
    <source>
        <dbReference type="EMBL" id="GJS55657.1"/>
    </source>
</evidence>
<feature type="domain" description="CCHC-type" evidence="3">
    <location>
        <begin position="351"/>
        <end position="367"/>
    </location>
</feature>
<sequence length="1584" mass="180122">MGLETTQTTITAKLPILKQGEYDMWRLRIEQYFQVQDYALWDVIENGNSFKLVVQITTNADGFSTSLIPGPITNKEKAQKKNDVKTRIMLLMALPNEHLMTFNQYKDAQTLFAAIQTRFGGNEATKKTQKTLMKQMYENFSASSTESLDSIFNRLQKIVSQLAILGENISQEDLNLKFLRSLPSEWNTYVVVWKNKPDLDTMSFDDLYNNFKIVEQEVKGTANSSSSSSSQNMAFVLSPSTTNEVDTTYGVSTANILVSPASTQVSTASTQVSTANLSDATVYAFLADQPNGSQLVHEDLEQIHEDDLEEMDLKWQLALLSMRARRFFQKTGRNIPINGSDTARYDKSKVECFICHKMGHFAREFRGPRNHDSRNRNQYSFRRTVHVEETSSKAMVAIDGAGFDWSYMADDEVPSNIALMAFSDSEVYNDKTCSKTCLKSLETLKTQLDDLRIDFNKSEFNLATYKRGLASVEEQLVFYKKNEVMFCEQIVVLKRDISYKDSEISVLKRELEKLKQEKESNQLKIDKFDNASKSLDKLIRSQITDNNRKGVGFVSYNAIPPKQINKKGFTRKNPHEMLHITPTIHLSLNLKMILENVNNNVGELVGATSGLRPYHFTYPEGRLTMEEMLYKFIDEGKREHEEMRAFICDFQTTNGILFKERNNLLIELRFGLVEKTTTQDAQNNNTSVHIEEPQAVNTRRPLESNEIIPMIKHSKNHSDSVAQPSNKIQTPPIPFPQRLRKEKKEAQQKKFLENLKQLHINLPFIEALTQMPKYAKFLKGLLTNKARIEEAYTITMNERCSTILLNKLPSKEKDPGSFTIPCDIGQLHINNALVDLGASISLMPYTMYEKLGLGEPKATRMGLELADRSIQYPRGIIENVLIKKLIHLSSDRFCFILDMPGRLKRPRDVKPGLYVTINISDSDEPIRRIASINTPYPVVQETAKPVEVEREHLYLASAKDIDEKKPELKDLPHYLEYAYPHGNKSFPIIISYELSEKEKTSLLQVLEKRKGAIAWKMSDIKGISQDGGENEIVKLLDSGLIYPISDSSWVSPIHVVPKKGGMTVVLNDNNELISSRTVIGWILSDSNRTRRPRKDNIHLSLWDFCLPKACILVYESTSYLPKMHDINFPRHGGRLYGSIHGRLLGDYDLWSMRMEQYLTHTDYALWEVIVNGDAPAAIVSTSTGAEGPIPPKIAEQKIARRNELKAKSTMLLAILDEHLLKFHRIKDSKTLWEAIKTRSEEDANLKLMRSLPPAWTTHTLIMRNKSDLDTLSMDDLYNNLKVYEAEIKGQSSSSSNSQNVAFRQASSSTYDDDVIFSFFANQSNSPQLDNEDLEQIDTDDLEEIDLKWQVAMLTMRVKRFLKKTGMNLNFNGKENVGFDKTKVECYNCHRRGHFAREYKAPRNQGNRNGDAPRMIVLVETPANALVVQDGIGGYDWSFQAKEGINFFALMAYTSKGSSSSSSLDSELEEALKEKDGLKLKLEKIEESSKNLTKLINSQISAKDKARIGYDSQINENEVVHSVFNSRESDVDDSLVNNRFKTGKGFHAVPPPYIGNYMPSRPDLSFDGLDDSVYKTKVSETETSC</sequence>
<evidence type="ECO:0000259" key="3">
    <source>
        <dbReference type="SMART" id="SM00343"/>
    </source>
</evidence>
<feature type="region of interest" description="Disordered" evidence="2">
    <location>
        <begin position="715"/>
        <end position="734"/>
    </location>
</feature>
<feature type="domain" description="CCHC-type" evidence="3">
    <location>
        <begin position="1384"/>
        <end position="1400"/>
    </location>
</feature>
<dbReference type="Proteomes" id="UP001151760">
    <property type="component" value="Unassembled WGS sequence"/>
</dbReference>
<name>A0ABQ4WS21_9ASTR</name>
<accession>A0ABQ4WS21</accession>
<evidence type="ECO:0000256" key="2">
    <source>
        <dbReference type="SAM" id="MobiDB-lite"/>
    </source>
</evidence>
<proteinExistence type="predicted"/>
<gene>
    <name evidence="4" type="ORF">Tco_0629019</name>
</gene>
<feature type="compositionally biased region" description="Polar residues" evidence="2">
    <location>
        <begin position="719"/>
        <end position="729"/>
    </location>
</feature>
<dbReference type="SMART" id="SM00343">
    <property type="entry name" value="ZnF_C2HC"/>
    <property type="match status" value="2"/>
</dbReference>
<keyword evidence="1" id="KW-0175">Coiled coil</keyword>
<keyword evidence="5" id="KW-1185">Reference proteome</keyword>
<dbReference type="InterPro" id="IPR001878">
    <property type="entry name" value="Znf_CCHC"/>
</dbReference>
<dbReference type="SUPFAM" id="SSF57756">
    <property type="entry name" value="Retrovirus zinc finger-like domains"/>
    <property type="match status" value="2"/>
</dbReference>
<evidence type="ECO:0000256" key="1">
    <source>
        <dbReference type="SAM" id="Coils"/>
    </source>
</evidence>
<dbReference type="InterPro" id="IPR036875">
    <property type="entry name" value="Znf_CCHC_sf"/>
</dbReference>
<reference evidence="4" key="1">
    <citation type="journal article" date="2022" name="Int. J. Mol. Sci.">
        <title>Draft Genome of Tanacetum Coccineum: Genomic Comparison of Closely Related Tanacetum-Family Plants.</title>
        <authorList>
            <person name="Yamashiro T."/>
            <person name="Shiraishi A."/>
            <person name="Nakayama K."/>
            <person name="Satake H."/>
        </authorList>
    </citation>
    <scope>NUCLEOTIDE SEQUENCE</scope>
</reference>
<dbReference type="PANTHER" id="PTHR33067">
    <property type="entry name" value="RNA-DIRECTED DNA POLYMERASE-RELATED"/>
    <property type="match status" value="1"/>
</dbReference>
<comment type="caution">
    <text evidence="4">The sequence shown here is derived from an EMBL/GenBank/DDBJ whole genome shotgun (WGS) entry which is preliminary data.</text>
</comment>
<evidence type="ECO:0000313" key="5">
    <source>
        <dbReference type="Proteomes" id="UP001151760"/>
    </source>
</evidence>
<reference evidence="4" key="2">
    <citation type="submission" date="2022-01" db="EMBL/GenBank/DDBJ databases">
        <authorList>
            <person name="Yamashiro T."/>
            <person name="Shiraishi A."/>
            <person name="Satake H."/>
            <person name="Nakayama K."/>
        </authorList>
    </citation>
    <scope>NUCLEOTIDE SEQUENCE</scope>
</reference>
<dbReference type="Pfam" id="PF14223">
    <property type="entry name" value="Retrotran_gag_2"/>
    <property type="match status" value="1"/>
</dbReference>
<dbReference type="InterPro" id="IPR021109">
    <property type="entry name" value="Peptidase_aspartic_dom_sf"/>
</dbReference>
<dbReference type="Gene3D" id="3.10.10.10">
    <property type="entry name" value="HIV Type 1 Reverse Transcriptase, subunit A, domain 1"/>
    <property type="match status" value="1"/>
</dbReference>
<dbReference type="Gene3D" id="2.40.70.10">
    <property type="entry name" value="Acid Proteases"/>
    <property type="match status" value="1"/>
</dbReference>
<protein>
    <submittedName>
        <fullName evidence="4">Ribonuclease H-like domain-containing protein</fullName>
    </submittedName>
</protein>
<organism evidence="4 5">
    <name type="scientific">Tanacetum coccineum</name>
    <dbReference type="NCBI Taxonomy" id="301880"/>
    <lineage>
        <taxon>Eukaryota</taxon>
        <taxon>Viridiplantae</taxon>
        <taxon>Streptophyta</taxon>
        <taxon>Embryophyta</taxon>
        <taxon>Tracheophyta</taxon>
        <taxon>Spermatophyta</taxon>
        <taxon>Magnoliopsida</taxon>
        <taxon>eudicotyledons</taxon>
        <taxon>Gunneridae</taxon>
        <taxon>Pentapetalae</taxon>
        <taxon>asterids</taxon>
        <taxon>campanulids</taxon>
        <taxon>Asterales</taxon>
        <taxon>Asteraceae</taxon>
        <taxon>Asteroideae</taxon>
        <taxon>Anthemideae</taxon>
        <taxon>Anthemidinae</taxon>
        <taxon>Tanacetum</taxon>
    </lineage>
</organism>
<dbReference type="EMBL" id="BQNB010008883">
    <property type="protein sequence ID" value="GJS55657.1"/>
    <property type="molecule type" value="Genomic_DNA"/>
</dbReference>
<feature type="coiled-coil region" evidence="1">
    <location>
        <begin position="1460"/>
        <end position="1494"/>
    </location>
</feature>
<feature type="coiled-coil region" evidence="1">
    <location>
        <begin position="497"/>
        <end position="531"/>
    </location>
</feature>
<dbReference type="PANTHER" id="PTHR33067:SF35">
    <property type="entry name" value="ASPARTIC PEPTIDASE DDI1-TYPE DOMAIN-CONTAINING PROTEIN"/>
    <property type="match status" value="1"/>
</dbReference>